<feature type="zinc finger region" description="C3H1-type" evidence="5">
    <location>
        <begin position="88"/>
        <end position="116"/>
    </location>
</feature>
<dbReference type="GO" id="GO:0008270">
    <property type="term" value="F:zinc ion binding"/>
    <property type="evidence" value="ECO:0007669"/>
    <property type="project" value="UniProtKB-KW"/>
</dbReference>
<dbReference type="WBParaSite" id="ACRNAN_Path_606.g2255.t1">
    <property type="protein sequence ID" value="ACRNAN_Path_606.g2255.t1"/>
    <property type="gene ID" value="ACRNAN_Path_606.g2255"/>
</dbReference>
<keyword evidence="7" id="KW-1185">Reference proteome</keyword>
<dbReference type="PANTHER" id="PTHR12547:SF71">
    <property type="entry name" value="CCCH-TYPE ZINC FINGER PROTEIN MOE-3-RELATED"/>
    <property type="match status" value="1"/>
</dbReference>
<keyword evidence="3 5" id="KW-0863">Zinc-finger</keyword>
<dbReference type="AlphaFoldDB" id="A0A914C995"/>
<dbReference type="GO" id="GO:0043186">
    <property type="term" value="C:P granule"/>
    <property type="evidence" value="ECO:0007669"/>
    <property type="project" value="UniProtKB-ARBA"/>
</dbReference>
<feature type="domain" description="C3H1-type" evidence="6">
    <location>
        <begin position="46"/>
        <end position="74"/>
    </location>
</feature>
<evidence type="ECO:0000313" key="8">
    <source>
        <dbReference type="WBParaSite" id="ACRNAN_Path_606.g2255.t1"/>
    </source>
</evidence>
<dbReference type="SUPFAM" id="SSF90229">
    <property type="entry name" value="CCCH zinc finger"/>
    <property type="match status" value="2"/>
</dbReference>
<dbReference type="FunFam" id="4.10.1000.10:FF:000018">
    <property type="entry name" value="Zinc finger protein"/>
    <property type="match status" value="1"/>
</dbReference>
<dbReference type="InterPro" id="IPR000571">
    <property type="entry name" value="Znf_CCCH"/>
</dbReference>
<keyword evidence="4 5" id="KW-0862">Zinc</keyword>
<proteinExistence type="predicted"/>
<feature type="zinc finger region" description="C3H1-type" evidence="5">
    <location>
        <begin position="46"/>
        <end position="74"/>
    </location>
</feature>
<keyword evidence="2" id="KW-0677">Repeat</keyword>
<dbReference type="InterPro" id="IPR036855">
    <property type="entry name" value="Znf_CCCH_sf"/>
</dbReference>
<feature type="domain" description="C3H1-type" evidence="6">
    <location>
        <begin position="88"/>
        <end position="116"/>
    </location>
</feature>
<dbReference type="GO" id="GO:0030154">
    <property type="term" value="P:cell differentiation"/>
    <property type="evidence" value="ECO:0007669"/>
    <property type="project" value="UniProtKB-ARBA"/>
</dbReference>
<evidence type="ECO:0000256" key="3">
    <source>
        <dbReference type="ARBA" id="ARBA00022771"/>
    </source>
</evidence>
<dbReference type="FunFam" id="4.10.1000.10:FF:000001">
    <property type="entry name" value="zinc finger CCCH domain-containing protein 15-like"/>
    <property type="match status" value="1"/>
</dbReference>
<evidence type="ECO:0000256" key="5">
    <source>
        <dbReference type="PROSITE-ProRule" id="PRU00723"/>
    </source>
</evidence>
<dbReference type="Proteomes" id="UP000887540">
    <property type="component" value="Unplaced"/>
</dbReference>
<dbReference type="GO" id="GO:0003730">
    <property type="term" value="F:mRNA 3'-UTR binding"/>
    <property type="evidence" value="ECO:0007669"/>
    <property type="project" value="TreeGrafter"/>
</dbReference>
<reference evidence="8" key="1">
    <citation type="submission" date="2022-11" db="UniProtKB">
        <authorList>
            <consortium name="WormBaseParasite"/>
        </authorList>
    </citation>
    <scope>IDENTIFICATION</scope>
</reference>
<dbReference type="GO" id="GO:0080090">
    <property type="term" value="P:regulation of primary metabolic process"/>
    <property type="evidence" value="ECO:0007669"/>
    <property type="project" value="UniProtKB-ARBA"/>
</dbReference>
<dbReference type="InterPro" id="IPR045877">
    <property type="entry name" value="ZFP36-like"/>
</dbReference>
<dbReference type="GO" id="GO:0010468">
    <property type="term" value="P:regulation of gene expression"/>
    <property type="evidence" value="ECO:0007669"/>
    <property type="project" value="UniProtKB-ARBA"/>
</dbReference>
<protein>
    <submittedName>
        <fullName evidence="8">C3H1-type domain-containing protein</fullName>
    </submittedName>
</protein>
<sequence length="252" mass="28654">MLSDPLQYINPAVINSRLSNQNLHSGLLNIHNNNNGAIKKPPNQDTYKTVMCQAWLESSKCQFGENCKFAHGEQELRPMKSQIRNAQKYKTKLCEKYTTTGICPYGNRCLFIHPDPRDPLHQQFFHLSQLAQMALQQLQQSHTPKSFEFPNFQPPSHLSGSLNNRRMSYPVTPFSSDIWLYNSSSPSNSSSSRTSLNGSPLEKLQFGLTQNMLGSIRMGKSNDESNDDNGYDPFMFENDSLARDMVNILKIE</sequence>
<dbReference type="Gene3D" id="4.10.1000.10">
    <property type="entry name" value="Zinc finger, CCCH-type"/>
    <property type="match status" value="2"/>
</dbReference>
<evidence type="ECO:0000256" key="4">
    <source>
        <dbReference type="ARBA" id="ARBA00022833"/>
    </source>
</evidence>
<keyword evidence="1 5" id="KW-0479">Metal-binding</keyword>
<dbReference type="PROSITE" id="PS50103">
    <property type="entry name" value="ZF_C3H1"/>
    <property type="match status" value="2"/>
</dbReference>
<dbReference type="Pfam" id="PF00642">
    <property type="entry name" value="zf-CCCH"/>
    <property type="match status" value="2"/>
</dbReference>
<dbReference type="SMART" id="SM00356">
    <property type="entry name" value="ZnF_C3H1"/>
    <property type="match status" value="2"/>
</dbReference>
<evidence type="ECO:0000256" key="2">
    <source>
        <dbReference type="ARBA" id="ARBA00022737"/>
    </source>
</evidence>
<dbReference type="GO" id="GO:0005829">
    <property type="term" value="C:cytosol"/>
    <property type="evidence" value="ECO:0007669"/>
    <property type="project" value="TreeGrafter"/>
</dbReference>
<evidence type="ECO:0000313" key="7">
    <source>
        <dbReference type="Proteomes" id="UP000887540"/>
    </source>
</evidence>
<evidence type="ECO:0000256" key="1">
    <source>
        <dbReference type="ARBA" id="ARBA00022723"/>
    </source>
</evidence>
<evidence type="ECO:0000259" key="6">
    <source>
        <dbReference type="PROSITE" id="PS50103"/>
    </source>
</evidence>
<dbReference type="PANTHER" id="PTHR12547">
    <property type="entry name" value="CCCH ZINC FINGER/TIS11-RELATED"/>
    <property type="match status" value="1"/>
</dbReference>
<accession>A0A914C995</accession>
<organism evidence="7 8">
    <name type="scientific">Acrobeloides nanus</name>
    <dbReference type="NCBI Taxonomy" id="290746"/>
    <lineage>
        <taxon>Eukaryota</taxon>
        <taxon>Metazoa</taxon>
        <taxon>Ecdysozoa</taxon>
        <taxon>Nematoda</taxon>
        <taxon>Chromadorea</taxon>
        <taxon>Rhabditida</taxon>
        <taxon>Tylenchina</taxon>
        <taxon>Cephalobomorpha</taxon>
        <taxon>Cephaloboidea</taxon>
        <taxon>Cephalobidae</taxon>
        <taxon>Acrobeloides</taxon>
    </lineage>
</organism>
<name>A0A914C995_9BILA</name>